<evidence type="ECO:0000259" key="14">
    <source>
        <dbReference type="Pfam" id="PF08033"/>
    </source>
</evidence>
<dbReference type="SUPFAM" id="SSF53300">
    <property type="entry name" value="vWA-like"/>
    <property type="match status" value="1"/>
</dbReference>
<dbReference type="PANTHER" id="PTHR13803">
    <property type="entry name" value="SEC24-RELATED PROTEIN"/>
    <property type="match status" value="1"/>
</dbReference>
<dbReference type="PANTHER" id="PTHR13803:SF39">
    <property type="entry name" value="SECRETORY 24AB, ISOFORM A"/>
    <property type="match status" value="1"/>
</dbReference>
<comment type="similarity">
    <text evidence="3">Belongs to the SEC23/SEC24 family. SEC24 subfamily.</text>
</comment>
<dbReference type="SUPFAM" id="SSF81995">
    <property type="entry name" value="beta-sandwich domain of Sec23/24"/>
    <property type="match status" value="1"/>
</dbReference>
<dbReference type="Gene3D" id="3.40.50.410">
    <property type="entry name" value="von Willebrand factor, type A domain"/>
    <property type="match status" value="1"/>
</dbReference>
<dbReference type="InterPro" id="IPR036174">
    <property type="entry name" value="Znf_Sec23_Sec24_sf"/>
</dbReference>
<evidence type="ECO:0000259" key="11">
    <source>
        <dbReference type="Pfam" id="PF04810"/>
    </source>
</evidence>
<keyword evidence="7" id="KW-0653">Protein transport</keyword>
<keyword evidence="5" id="KW-0256">Endoplasmic reticulum</keyword>
<dbReference type="InterPro" id="IPR012990">
    <property type="entry name" value="Beta-sandwich_Sec23_24"/>
</dbReference>
<dbReference type="GO" id="GO:0000149">
    <property type="term" value="F:SNARE binding"/>
    <property type="evidence" value="ECO:0007669"/>
    <property type="project" value="TreeGrafter"/>
</dbReference>
<dbReference type="InterPro" id="IPR036180">
    <property type="entry name" value="Gelsolin-like_dom_sf"/>
</dbReference>
<evidence type="ECO:0000256" key="5">
    <source>
        <dbReference type="ARBA" id="ARBA00022824"/>
    </source>
</evidence>
<gene>
    <name evidence="15" type="ORF">AYI68_g4281</name>
</gene>
<keyword evidence="9" id="KW-0472">Membrane</keyword>
<feature type="region of interest" description="Disordered" evidence="10">
    <location>
        <begin position="1"/>
        <end position="77"/>
    </location>
</feature>
<proteinExistence type="inferred from homology"/>
<dbReference type="Gene3D" id="3.40.20.10">
    <property type="entry name" value="Severin"/>
    <property type="match status" value="1"/>
</dbReference>
<protein>
    <submittedName>
        <fullName evidence="15">Protein transport protein SEC24</fullName>
    </submittedName>
</protein>
<dbReference type="STRING" id="133383.A0A1R0GXJ0"/>
<evidence type="ECO:0000313" key="15">
    <source>
        <dbReference type="EMBL" id="OLY81610.1"/>
    </source>
</evidence>
<dbReference type="InterPro" id="IPR036175">
    <property type="entry name" value="Sec23/24_helical_dom_sf"/>
</dbReference>
<evidence type="ECO:0000313" key="16">
    <source>
        <dbReference type="Proteomes" id="UP000187455"/>
    </source>
</evidence>
<feature type="domain" description="Zinc finger Sec23/Sec24-type" evidence="11">
    <location>
        <begin position="295"/>
        <end position="330"/>
    </location>
</feature>
<dbReference type="Gene3D" id="1.20.120.730">
    <property type="entry name" value="Sec23/Sec24 helical domain"/>
    <property type="match status" value="1"/>
</dbReference>
<dbReference type="InterPro" id="IPR029006">
    <property type="entry name" value="ADF-H/Gelsolin-like_dom_sf"/>
</dbReference>
<evidence type="ECO:0000256" key="10">
    <source>
        <dbReference type="SAM" id="MobiDB-lite"/>
    </source>
</evidence>
<dbReference type="Pfam" id="PF04815">
    <property type="entry name" value="Sec23_helical"/>
    <property type="match status" value="1"/>
</dbReference>
<evidence type="ECO:0000256" key="3">
    <source>
        <dbReference type="ARBA" id="ARBA00008334"/>
    </source>
</evidence>
<feature type="domain" description="Sec23/Sec24 trunk" evidence="12">
    <location>
        <begin position="369"/>
        <end position="608"/>
    </location>
</feature>
<dbReference type="InterPro" id="IPR036465">
    <property type="entry name" value="vWFA_dom_sf"/>
</dbReference>
<dbReference type="Pfam" id="PF04811">
    <property type="entry name" value="Sec23_trunk"/>
    <property type="match status" value="1"/>
</dbReference>
<evidence type="ECO:0000256" key="4">
    <source>
        <dbReference type="ARBA" id="ARBA00022448"/>
    </source>
</evidence>
<keyword evidence="8" id="KW-0333">Golgi apparatus</keyword>
<dbReference type="Gene3D" id="2.60.40.1670">
    <property type="entry name" value="beta-sandwich domain of Sec23/24"/>
    <property type="match status" value="1"/>
</dbReference>
<comment type="caution">
    <text evidence="15">The sequence shown here is derived from an EMBL/GenBank/DDBJ whole genome shotgun (WGS) entry which is preliminary data.</text>
</comment>
<reference evidence="15 16" key="1">
    <citation type="journal article" date="2016" name="Mol. Biol. Evol.">
        <title>Genome-Wide Survey of Gut Fungi (Harpellales) Reveals the First Horizontally Transferred Ubiquitin Gene from a Mosquito Host.</title>
        <authorList>
            <person name="Wang Y."/>
            <person name="White M.M."/>
            <person name="Kvist S."/>
            <person name="Moncalvo J.M."/>
        </authorList>
    </citation>
    <scope>NUCLEOTIDE SEQUENCE [LARGE SCALE GENOMIC DNA]</scope>
    <source>
        <strain evidence="15 16">ALG-7-W6</strain>
    </source>
</reference>
<feature type="domain" description="Sec23/Sec24 helical" evidence="13">
    <location>
        <begin position="707"/>
        <end position="807"/>
    </location>
</feature>
<dbReference type="InterPro" id="IPR006896">
    <property type="entry name" value="Sec23/24_trunk_dom"/>
</dbReference>
<dbReference type="Proteomes" id="UP000187455">
    <property type="component" value="Unassembled WGS sequence"/>
</dbReference>
<dbReference type="SUPFAM" id="SSF82919">
    <property type="entry name" value="Zn-finger domain of Sec23/24"/>
    <property type="match status" value="1"/>
</dbReference>
<evidence type="ECO:0000256" key="1">
    <source>
        <dbReference type="ARBA" id="ARBA00004394"/>
    </source>
</evidence>
<evidence type="ECO:0000256" key="7">
    <source>
        <dbReference type="ARBA" id="ARBA00022927"/>
    </source>
</evidence>
<dbReference type="GO" id="GO:0090110">
    <property type="term" value="P:COPII-coated vesicle cargo loading"/>
    <property type="evidence" value="ECO:0007669"/>
    <property type="project" value="TreeGrafter"/>
</dbReference>
<dbReference type="InterPro" id="IPR050550">
    <property type="entry name" value="SEC23_SEC24_subfamily"/>
</dbReference>
<keyword evidence="6" id="KW-0931">ER-Golgi transport</keyword>
<dbReference type="Gene3D" id="2.30.30.380">
    <property type="entry name" value="Zn-finger domain of Sec23/24"/>
    <property type="match status" value="1"/>
</dbReference>
<organism evidence="15 16">
    <name type="scientific">Smittium mucronatum</name>
    <dbReference type="NCBI Taxonomy" id="133383"/>
    <lineage>
        <taxon>Eukaryota</taxon>
        <taxon>Fungi</taxon>
        <taxon>Fungi incertae sedis</taxon>
        <taxon>Zoopagomycota</taxon>
        <taxon>Kickxellomycotina</taxon>
        <taxon>Harpellomycetes</taxon>
        <taxon>Harpellales</taxon>
        <taxon>Legeriomycetaceae</taxon>
        <taxon>Smittium</taxon>
    </lineage>
</organism>
<dbReference type="GO" id="GO:0030127">
    <property type="term" value="C:COPII vesicle coat"/>
    <property type="evidence" value="ECO:0007669"/>
    <property type="project" value="InterPro"/>
</dbReference>
<evidence type="ECO:0000256" key="2">
    <source>
        <dbReference type="ARBA" id="ARBA00004586"/>
    </source>
</evidence>
<evidence type="ECO:0000256" key="8">
    <source>
        <dbReference type="ARBA" id="ARBA00023034"/>
    </source>
</evidence>
<dbReference type="GO" id="GO:0070971">
    <property type="term" value="C:endoplasmic reticulum exit site"/>
    <property type="evidence" value="ECO:0007669"/>
    <property type="project" value="TreeGrafter"/>
</dbReference>
<dbReference type="GO" id="GO:0000139">
    <property type="term" value="C:Golgi membrane"/>
    <property type="evidence" value="ECO:0007669"/>
    <property type="project" value="UniProtKB-SubCell"/>
</dbReference>
<feature type="compositionally biased region" description="Polar residues" evidence="10">
    <location>
        <begin position="55"/>
        <end position="69"/>
    </location>
</feature>
<evidence type="ECO:0000259" key="13">
    <source>
        <dbReference type="Pfam" id="PF04815"/>
    </source>
</evidence>
<feature type="domain" description="Sec23/Sec24 beta-sandwich" evidence="14">
    <location>
        <begin position="613"/>
        <end position="696"/>
    </location>
</feature>
<feature type="compositionally biased region" description="Pro residues" evidence="10">
    <location>
        <begin position="16"/>
        <end position="42"/>
    </location>
</feature>
<dbReference type="GO" id="GO:0005789">
    <property type="term" value="C:endoplasmic reticulum membrane"/>
    <property type="evidence" value="ECO:0007669"/>
    <property type="project" value="UniProtKB-SubCell"/>
</dbReference>
<name>A0A1R0GXJ0_9FUNG</name>
<comment type="subcellular location">
    <subcellularLocation>
        <location evidence="2">Endoplasmic reticulum membrane</location>
    </subcellularLocation>
    <subcellularLocation>
        <location evidence="1">Golgi apparatus membrane</location>
    </subcellularLocation>
</comment>
<dbReference type="EMBL" id="LSSL01002312">
    <property type="protein sequence ID" value="OLY81610.1"/>
    <property type="molecule type" value="Genomic_DNA"/>
</dbReference>
<dbReference type="InterPro" id="IPR006895">
    <property type="entry name" value="Znf_Sec23_Sec24"/>
</dbReference>
<feature type="compositionally biased region" description="Low complexity" evidence="10">
    <location>
        <begin position="43"/>
        <end position="54"/>
    </location>
</feature>
<dbReference type="SUPFAM" id="SSF82754">
    <property type="entry name" value="C-terminal, gelsolin-like domain of Sec23/24"/>
    <property type="match status" value="1"/>
</dbReference>
<dbReference type="InterPro" id="IPR006900">
    <property type="entry name" value="Sec23/24_helical_dom"/>
</dbReference>
<sequence>PIQPTSSHQSSRQQFSPPPQQFSPPPQQFSPPPQQFIPPPQQFSPAQQQSFSHPRQSSEFSQDGATQFNAHPKRRQYPQQIPNAYNVSQDSAVPDSISRNTLPSQFTVNSYSKKPPLQSDENNFPIVGNDLFVPGDSKAPIPSNNSRIASPINNFDAPKQNYPGINRYPSSQSYPEAISASNIAQPPVAPVDFLTNQLGSMSFGQNNSQTQVTELVGHPPIYDIKIPPPHPKLPPGIPCVQSETHWCNPAHQRCTLNSIPKTEKLLKKSKLPFGLLVTPYLNQKDIPEPPTVTEIVRCRRCRAYMNPYVSFIEGGRRWKCNLCNLTNDVPLFFDYDSFTQTTKNRWIRAELLNSVVEFVAPADYMVRPPMPPVYLFIIDVSFPSVQLGAPEVIGNTILEFLDKLPNDDGRTKVAFMTTDSALHFYTIKPQQTEPQIYVVADFDSVFLPSPNDLLVNLSECRDGIISLVSRLGSMYSKNTSVGNTLGPALLAAQKILNSIGGKVVIFQSSIPSVGEAGIPIREEAKILGSSTESESLKPNNNWYKTFAADCSRVQIAFDMIYIGQHIMESQTSACLSRYTGGSVFYYPTFMASREPEVAKFKTEMINYFSQRIGLEAVLRVRVSRGLKLTNYYGHFFLRSLDLLALPIVVPNHCYTIEAEIEETLVAPVVYFQSALLHTSANGERRIRVITSAIPTTENIHTVFHNADQVAICALLAKKAVDRALTSKFEDAREALHYKLFEMVSAYKNECTQSMTGATTVLRLPKNLILLPFLILSLLKSSSMRPGNTVPFGRRIASIALVSTLSPEVLFNSIIVPNMYALVNGEDYSTSVYPVYPTAESLSYMGVFLMIDGQNAFLWVGKEANLELLNALLGIDNIHNLHSGVIQFPDIENSKLNEYIRELMEKVSDENRDLWSPMFYICKENGDPLIKMWMNQRLILDRDSNLPSYQMFIGELRDKVNRGNF</sequence>
<dbReference type="GO" id="GO:0006886">
    <property type="term" value="P:intracellular protein transport"/>
    <property type="evidence" value="ECO:0007669"/>
    <property type="project" value="InterPro"/>
</dbReference>
<evidence type="ECO:0000259" key="12">
    <source>
        <dbReference type="Pfam" id="PF04811"/>
    </source>
</evidence>
<dbReference type="Pfam" id="PF08033">
    <property type="entry name" value="Sec23_BS"/>
    <property type="match status" value="1"/>
</dbReference>
<keyword evidence="4" id="KW-0813">Transport</keyword>
<accession>A0A1R0GXJ0</accession>
<feature type="compositionally biased region" description="Low complexity" evidence="10">
    <location>
        <begin position="1"/>
        <end position="15"/>
    </location>
</feature>
<evidence type="ECO:0000256" key="9">
    <source>
        <dbReference type="ARBA" id="ARBA00023136"/>
    </source>
</evidence>
<dbReference type="Pfam" id="PF04810">
    <property type="entry name" value="zf-Sec23_Sec24"/>
    <property type="match status" value="1"/>
</dbReference>
<feature type="non-terminal residue" evidence="15">
    <location>
        <position position="1"/>
    </location>
</feature>
<evidence type="ECO:0000256" key="6">
    <source>
        <dbReference type="ARBA" id="ARBA00022892"/>
    </source>
</evidence>
<dbReference type="OrthoDB" id="49016at2759"/>
<dbReference type="SUPFAM" id="SSF81811">
    <property type="entry name" value="Helical domain of Sec23/24"/>
    <property type="match status" value="1"/>
</dbReference>
<keyword evidence="16" id="KW-1185">Reference proteome</keyword>
<dbReference type="AlphaFoldDB" id="A0A1R0GXJ0"/>
<dbReference type="GO" id="GO:0008270">
    <property type="term" value="F:zinc ion binding"/>
    <property type="evidence" value="ECO:0007669"/>
    <property type="project" value="InterPro"/>
</dbReference>